<reference evidence="1" key="1">
    <citation type="journal article" date="2018" name="Nat. Commun.">
        <title>Diversity and evolution of the emerging Pandoraviridae family.</title>
        <authorList>
            <person name="Legendre M."/>
            <person name="Fabre E."/>
            <person name="Poirot O."/>
            <person name="Jeudy S."/>
            <person name="Lartigue A."/>
            <person name="Alempic J.M."/>
            <person name="Beucher L."/>
            <person name="Philippe N."/>
            <person name="Bertaux L."/>
            <person name="Christo-Foroux E."/>
            <person name="Labadie K."/>
            <person name="Coute Y."/>
            <person name="Abergel C."/>
            <person name="Claverie J.M."/>
        </authorList>
    </citation>
    <scope>NUCLEOTIDE SEQUENCE [LARGE SCALE GENOMIC DNA]</scope>
    <source>
        <strain evidence="1">Macleodensis</strain>
    </source>
</reference>
<dbReference type="PANTHER" id="PTHR46586:SF3">
    <property type="entry name" value="ANKYRIN REPEAT-CONTAINING PROTEIN"/>
    <property type="match status" value="1"/>
</dbReference>
<dbReference type="KEGG" id="vg:36841704"/>
<dbReference type="GeneID" id="36841704"/>
<dbReference type="EMBL" id="MG011691">
    <property type="protein sequence ID" value="AVK77249.1"/>
    <property type="molecule type" value="Genomic_DNA"/>
</dbReference>
<evidence type="ECO:0000313" key="1">
    <source>
        <dbReference type="EMBL" id="AVK77249.1"/>
    </source>
</evidence>
<organism evidence="1">
    <name type="scientific">Pandoravirus macleodensis</name>
    <dbReference type="NCBI Taxonomy" id="2107707"/>
    <lineage>
        <taxon>Viruses</taxon>
        <taxon>Pandoravirus</taxon>
    </lineage>
</organism>
<dbReference type="InterPro" id="IPR052050">
    <property type="entry name" value="SecEffector_AnkRepeat"/>
</dbReference>
<accession>A0A2U7UFI9</accession>
<dbReference type="PANTHER" id="PTHR46586">
    <property type="entry name" value="ANKYRIN REPEAT-CONTAINING PROTEIN"/>
    <property type="match status" value="1"/>
</dbReference>
<dbReference type="RefSeq" id="YP_009481245.1">
    <property type="nucleotide sequence ID" value="NC_037665.1"/>
</dbReference>
<dbReference type="InterPro" id="IPR036770">
    <property type="entry name" value="Ankyrin_rpt-contain_sf"/>
</dbReference>
<name>A0A2U7UFI9_9VIRU</name>
<dbReference type="Gene3D" id="1.25.40.20">
    <property type="entry name" value="Ankyrin repeat-containing domain"/>
    <property type="match status" value="1"/>
</dbReference>
<proteinExistence type="predicted"/>
<gene>
    <name evidence="1" type="ORF">pmac_cds_561</name>
</gene>
<sequence>MNGQVIDDNDAQGPFATMDVELWALVLDHMDRLSLPVVFFVSRQLRDAVRHRRLVRTGPTSAEYDNDKGNNLHAQLPTYASHYDYVASLIEARRPAVVRWAVDEIGCAMPPGMCRMIAATGDLDLLKWARVDKGRLWDTQVFCAAVMSGCVDMVQWLADNDCPWSVDRIIEDVHVYKRTTEEMLLWLFKACDRHGWVHLPARTALAISSIDSVDMSYYDDNNASSAIATALITAARVGYIGALDWLWGRYPADGSQDLPSRTLGLDIVSYTGEIKDAGVRHDTIRWLVGHGWTYTPGTLARLADCGDLETLIWLWARQGADHADQVWSSLLYRRAAAHGHMRVIEWLDTVGVPWDASACTDAAGGGHLTVIKWAKAKGHPWREDICDRASRRSRLNVLAWAYEKHGCPWSERAKRKACTWAAKTNHFDAMRWTFARGSLLGEKAIIYAVFHGRVDMLDWIDAHAAIDWPSHRFLCAEALLSGHLGTIAWLRERGVPWDYWQAMRCNTSATMRRAIADYGCPMESTMCADAATEGDLEMLMWLRARGCAWDARVCKHAARGGHLAVLQWARAQGCPWMYGVEQEAQDTDPEVLEWIGQQEDRPQPTSDDDTLRTFITQLITDTSMSTTNDI</sequence>
<dbReference type="SUPFAM" id="SSF140860">
    <property type="entry name" value="Pseudo ankyrin repeat-like"/>
    <property type="match status" value="1"/>
</dbReference>
<protein>
    <submittedName>
        <fullName evidence="1">Ankyrin repeat domain containing protein</fullName>
    </submittedName>
</protein>
<dbReference type="Proteomes" id="UP000249758">
    <property type="component" value="Segment"/>
</dbReference>